<protein>
    <submittedName>
        <fullName evidence="2">Uncharacterized protein</fullName>
    </submittedName>
</protein>
<sequence length="198" mass="21963">MMQRRTDRNTLVARIRCRYWNGAAWEFDCCDATLGRPRQDPRSRGQDMHPLLPSTKTWCSWDLGAPANKTQRGSPEASGPLNCREHSSLWRACWFMAASMPGLQGMKSGVLIQTTSAFRGLQSTDDRHGTAAVGRKKKGGRETAETRSLSRCQGQARCTTLQQQAGSTPYAIDDGQLFTGESAFLRAEYRLGRAVSDT</sequence>
<proteinExistence type="predicted"/>
<feature type="region of interest" description="Disordered" evidence="1">
    <location>
        <begin position="124"/>
        <end position="147"/>
    </location>
</feature>
<organism evidence="2 3">
    <name type="scientific">Trichocladium antarcticum</name>
    <dbReference type="NCBI Taxonomy" id="1450529"/>
    <lineage>
        <taxon>Eukaryota</taxon>
        <taxon>Fungi</taxon>
        <taxon>Dikarya</taxon>
        <taxon>Ascomycota</taxon>
        <taxon>Pezizomycotina</taxon>
        <taxon>Sordariomycetes</taxon>
        <taxon>Sordariomycetidae</taxon>
        <taxon>Sordariales</taxon>
        <taxon>Chaetomiaceae</taxon>
        <taxon>Trichocladium</taxon>
    </lineage>
</organism>
<evidence type="ECO:0000313" key="3">
    <source>
        <dbReference type="Proteomes" id="UP001304895"/>
    </source>
</evidence>
<name>A0AAN6ZGN3_9PEZI</name>
<comment type="caution">
    <text evidence="2">The sequence shown here is derived from an EMBL/GenBank/DDBJ whole genome shotgun (WGS) entry which is preliminary data.</text>
</comment>
<keyword evidence="3" id="KW-1185">Reference proteome</keyword>
<dbReference type="Proteomes" id="UP001304895">
    <property type="component" value="Unassembled WGS sequence"/>
</dbReference>
<reference evidence="2" key="1">
    <citation type="journal article" date="2023" name="Mol. Phylogenet. Evol.">
        <title>Genome-scale phylogeny and comparative genomics of the fungal order Sordariales.</title>
        <authorList>
            <person name="Hensen N."/>
            <person name="Bonometti L."/>
            <person name="Westerberg I."/>
            <person name="Brannstrom I.O."/>
            <person name="Guillou S."/>
            <person name="Cros-Aarteil S."/>
            <person name="Calhoun S."/>
            <person name="Haridas S."/>
            <person name="Kuo A."/>
            <person name="Mondo S."/>
            <person name="Pangilinan J."/>
            <person name="Riley R."/>
            <person name="LaButti K."/>
            <person name="Andreopoulos B."/>
            <person name="Lipzen A."/>
            <person name="Chen C."/>
            <person name="Yan M."/>
            <person name="Daum C."/>
            <person name="Ng V."/>
            <person name="Clum A."/>
            <person name="Steindorff A."/>
            <person name="Ohm R.A."/>
            <person name="Martin F."/>
            <person name="Silar P."/>
            <person name="Natvig D.O."/>
            <person name="Lalanne C."/>
            <person name="Gautier V."/>
            <person name="Ament-Velasquez S.L."/>
            <person name="Kruys A."/>
            <person name="Hutchinson M.I."/>
            <person name="Powell A.J."/>
            <person name="Barry K."/>
            <person name="Miller A.N."/>
            <person name="Grigoriev I.V."/>
            <person name="Debuchy R."/>
            <person name="Gladieux P."/>
            <person name="Hiltunen Thoren M."/>
            <person name="Johannesson H."/>
        </authorList>
    </citation>
    <scope>NUCLEOTIDE SEQUENCE</scope>
    <source>
        <strain evidence="2">CBS 123565</strain>
    </source>
</reference>
<evidence type="ECO:0000313" key="2">
    <source>
        <dbReference type="EMBL" id="KAK4136839.1"/>
    </source>
</evidence>
<accession>A0AAN6ZGN3</accession>
<gene>
    <name evidence="2" type="ORF">BT67DRAFT_192771</name>
</gene>
<reference evidence="2" key="2">
    <citation type="submission" date="2023-05" db="EMBL/GenBank/DDBJ databases">
        <authorList>
            <consortium name="Lawrence Berkeley National Laboratory"/>
            <person name="Steindorff A."/>
            <person name="Hensen N."/>
            <person name="Bonometti L."/>
            <person name="Westerberg I."/>
            <person name="Brannstrom I.O."/>
            <person name="Guillou S."/>
            <person name="Cros-Aarteil S."/>
            <person name="Calhoun S."/>
            <person name="Haridas S."/>
            <person name="Kuo A."/>
            <person name="Mondo S."/>
            <person name="Pangilinan J."/>
            <person name="Riley R."/>
            <person name="Labutti K."/>
            <person name="Andreopoulos B."/>
            <person name="Lipzen A."/>
            <person name="Chen C."/>
            <person name="Yanf M."/>
            <person name="Daum C."/>
            <person name="Ng V."/>
            <person name="Clum A."/>
            <person name="Ohm R."/>
            <person name="Martin F."/>
            <person name="Silar P."/>
            <person name="Natvig D."/>
            <person name="Lalanne C."/>
            <person name="Gautier V."/>
            <person name="Ament-Velasquez S.L."/>
            <person name="Kruys A."/>
            <person name="Hutchinson M.I."/>
            <person name="Powell A.J."/>
            <person name="Barry K."/>
            <person name="Miller A.N."/>
            <person name="Grigoriev I.V."/>
            <person name="Debuchy R."/>
            <person name="Gladieux P."/>
            <person name="Thoren M.H."/>
            <person name="Johannesson H."/>
        </authorList>
    </citation>
    <scope>NUCLEOTIDE SEQUENCE</scope>
    <source>
        <strain evidence="2">CBS 123565</strain>
    </source>
</reference>
<evidence type="ECO:0000256" key="1">
    <source>
        <dbReference type="SAM" id="MobiDB-lite"/>
    </source>
</evidence>
<dbReference type="AlphaFoldDB" id="A0AAN6ZGN3"/>
<dbReference type="EMBL" id="MU853403">
    <property type="protein sequence ID" value="KAK4136839.1"/>
    <property type="molecule type" value="Genomic_DNA"/>
</dbReference>